<organism evidence="7 8">
    <name type="scientific">Fusibacter paucivorans</name>
    <dbReference type="NCBI Taxonomy" id="76009"/>
    <lineage>
        <taxon>Bacteria</taxon>
        <taxon>Bacillati</taxon>
        <taxon>Bacillota</taxon>
        <taxon>Clostridia</taxon>
        <taxon>Eubacteriales</taxon>
        <taxon>Eubacteriales Family XII. Incertae Sedis</taxon>
        <taxon>Fusibacter</taxon>
    </lineage>
</organism>
<evidence type="ECO:0000256" key="1">
    <source>
        <dbReference type="ARBA" id="ARBA00004127"/>
    </source>
</evidence>
<feature type="transmembrane region" description="Helical" evidence="5">
    <location>
        <begin position="28"/>
        <end position="48"/>
    </location>
</feature>
<protein>
    <submittedName>
        <fullName evidence="7">DUF1232 domain-containing protein</fullName>
    </submittedName>
</protein>
<proteinExistence type="predicted"/>
<dbReference type="InterPro" id="IPR010652">
    <property type="entry name" value="DUF1232"/>
</dbReference>
<keyword evidence="4 5" id="KW-0472">Membrane</keyword>
<comment type="caution">
    <text evidence="7">The sequence shown here is derived from an EMBL/GenBank/DDBJ whole genome shotgun (WGS) entry which is preliminary data.</text>
</comment>
<keyword evidence="8" id="KW-1185">Reference proteome</keyword>
<dbReference type="Pfam" id="PF06803">
    <property type="entry name" value="DUF1232"/>
    <property type="match status" value="1"/>
</dbReference>
<evidence type="ECO:0000256" key="3">
    <source>
        <dbReference type="ARBA" id="ARBA00022989"/>
    </source>
</evidence>
<keyword evidence="3 5" id="KW-1133">Transmembrane helix</keyword>
<feature type="transmembrane region" description="Helical" evidence="5">
    <location>
        <begin position="54"/>
        <end position="76"/>
    </location>
</feature>
<name>A0ABS5PNY5_9FIRM</name>
<evidence type="ECO:0000259" key="6">
    <source>
        <dbReference type="Pfam" id="PF06803"/>
    </source>
</evidence>
<feature type="domain" description="DUF1232" evidence="6">
    <location>
        <begin position="30"/>
        <end position="65"/>
    </location>
</feature>
<evidence type="ECO:0000256" key="4">
    <source>
        <dbReference type="ARBA" id="ARBA00023136"/>
    </source>
</evidence>
<accession>A0ABS5PNY5</accession>
<dbReference type="EMBL" id="JAHBCL010000014">
    <property type="protein sequence ID" value="MBS7526883.1"/>
    <property type="molecule type" value="Genomic_DNA"/>
</dbReference>
<reference evidence="7 8" key="1">
    <citation type="submission" date="2021-05" db="EMBL/GenBank/DDBJ databases">
        <title>Fusibacter ferrireducens sp. nov., an anaerobic, sulfur- and Fe-reducing bacterium isolated from the mangrove sediment.</title>
        <authorList>
            <person name="Qiu D."/>
        </authorList>
    </citation>
    <scope>NUCLEOTIDE SEQUENCE [LARGE SCALE GENOMIC DNA]</scope>
    <source>
        <strain evidence="7 8">DSM 12116</strain>
    </source>
</reference>
<evidence type="ECO:0000313" key="8">
    <source>
        <dbReference type="Proteomes" id="UP000746471"/>
    </source>
</evidence>
<dbReference type="RefSeq" id="WP_213236800.1">
    <property type="nucleotide sequence ID" value="NZ_JAHBCL010000014.1"/>
</dbReference>
<keyword evidence="2 5" id="KW-0812">Transmembrane</keyword>
<gene>
    <name evidence="7" type="ORF">KHM83_09355</name>
</gene>
<dbReference type="Proteomes" id="UP000746471">
    <property type="component" value="Unassembled WGS sequence"/>
</dbReference>
<evidence type="ECO:0000313" key="7">
    <source>
        <dbReference type="EMBL" id="MBS7526883.1"/>
    </source>
</evidence>
<comment type="subcellular location">
    <subcellularLocation>
        <location evidence="1">Endomembrane system</location>
        <topology evidence="1">Multi-pass membrane protein</topology>
    </subcellularLocation>
</comment>
<sequence>MSLKMRAKQLKSDIPIVFLALKDKETPFLAKFFAGVVIVYALSPVDLIPDFIPVLGYLDDLILLPGLIALTLKLIPDDVMMRCRNDAQTNGIGRKKWYYALPFIAIWVVILTTAVRLLWR</sequence>
<evidence type="ECO:0000256" key="2">
    <source>
        <dbReference type="ARBA" id="ARBA00022692"/>
    </source>
</evidence>
<evidence type="ECO:0000256" key="5">
    <source>
        <dbReference type="SAM" id="Phobius"/>
    </source>
</evidence>
<feature type="transmembrane region" description="Helical" evidence="5">
    <location>
        <begin position="97"/>
        <end position="119"/>
    </location>
</feature>